<name>A0ABQ9GQY4_9NEOP</name>
<keyword evidence="3" id="KW-1185">Reference proteome</keyword>
<comment type="caution">
    <text evidence="2">The sequence shown here is derived from an EMBL/GenBank/DDBJ whole genome shotgun (WGS) entry which is preliminary data.</text>
</comment>
<evidence type="ECO:0000313" key="3">
    <source>
        <dbReference type="Proteomes" id="UP001159363"/>
    </source>
</evidence>
<proteinExistence type="predicted"/>
<organism evidence="2 3">
    <name type="scientific">Dryococelus australis</name>
    <dbReference type="NCBI Taxonomy" id="614101"/>
    <lineage>
        <taxon>Eukaryota</taxon>
        <taxon>Metazoa</taxon>
        <taxon>Ecdysozoa</taxon>
        <taxon>Arthropoda</taxon>
        <taxon>Hexapoda</taxon>
        <taxon>Insecta</taxon>
        <taxon>Pterygota</taxon>
        <taxon>Neoptera</taxon>
        <taxon>Polyneoptera</taxon>
        <taxon>Phasmatodea</taxon>
        <taxon>Verophasmatodea</taxon>
        <taxon>Anareolatae</taxon>
        <taxon>Phasmatidae</taxon>
        <taxon>Eurycanthinae</taxon>
        <taxon>Dryococelus</taxon>
    </lineage>
</organism>
<evidence type="ECO:0000256" key="1">
    <source>
        <dbReference type="SAM" id="MobiDB-lite"/>
    </source>
</evidence>
<dbReference type="EMBL" id="JARBHB010000010">
    <property type="protein sequence ID" value="KAJ8874456.1"/>
    <property type="molecule type" value="Genomic_DNA"/>
</dbReference>
<evidence type="ECO:0000313" key="2">
    <source>
        <dbReference type="EMBL" id="KAJ8874456.1"/>
    </source>
</evidence>
<protein>
    <submittedName>
        <fullName evidence="2">Uncharacterized protein</fullName>
    </submittedName>
</protein>
<reference evidence="2 3" key="1">
    <citation type="submission" date="2023-02" db="EMBL/GenBank/DDBJ databases">
        <title>LHISI_Scaffold_Assembly.</title>
        <authorList>
            <person name="Stuart O.P."/>
            <person name="Cleave R."/>
            <person name="Magrath M.J.L."/>
            <person name="Mikheyev A.S."/>
        </authorList>
    </citation>
    <scope>NUCLEOTIDE SEQUENCE [LARGE SCALE GENOMIC DNA]</scope>
    <source>
        <strain evidence="2">Daus_M_001</strain>
        <tissue evidence="2">Leg muscle</tissue>
    </source>
</reference>
<accession>A0ABQ9GQY4</accession>
<feature type="region of interest" description="Disordered" evidence="1">
    <location>
        <begin position="127"/>
        <end position="175"/>
    </location>
</feature>
<dbReference type="Proteomes" id="UP001159363">
    <property type="component" value="Chromosome 9"/>
</dbReference>
<gene>
    <name evidence="2" type="ORF">PR048_025305</name>
</gene>
<sequence>MYEGEGVIGSALTKPSYAMVMPATPSTTSSARWDLIELTLELRLPGILALSEPWIYISREIETSIETQGWSGAGMQGWRERECPEKTHQQAASPSTIPKCENPGVDLAGIEPGSPWWEASALATMPPLPRCPNVKMDQRRNARTGEMGNPRENPPSSGIIQHDSDIQKSESDPAG</sequence>
<feature type="compositionally biased region" description="Basic and acidic residues" evidence="1">
    <location>
        <begin position="162"/>
        <end position="175"/>
    </location>
</feature>